<dbReference type="Gene3D" id="3.90.1580.10">
    <property type="entry name" value="paralog of FGE (formylglycine-generating enzyme)"/>
    <property type="match status" value="1"/>
</dbReference>
<feature type="signal peptide" evidence="1">
    <location>
        <begin position="1"/>
        <end position="23"/>
    </location>
</feature>
<dbReference type="PANTHER" id="PTHR23150">
    <property type="entry name" value="SULFATASE MODIFYING FACTOR 1, 2"/>
    <property type="match status" value="1"/>
</dbReference>
<dbReference type="InterPro" id="IPR005532">
    <property type="entry name" value="SUMF_dom"/>
</dbReference>
<dbReference type="AlphaFoldDB" id="A0A371XK15"/>
<protein>
    <submittedName>
        <fullName evidence="3">Formylglycine-generating enzyme family protein</fullName>
    </submittedName>
</protein>
<feature type="domain" description="Sulfatase-modifying factor enzyme-like" evidence="2">
    <location>
        <begin position="38"/>
        <end position="272"/>
    </location>
</feature>
<keyword evidence="4" id="KW-1185">Reference proteome</keyword>
<dbReference type="GO" id="GO:0120147">
    <property type="term" value="F:formylglycine-generating oxidase activity"/>
    <property type="evidence" value="ECO:0007669"/>
    <property type="project" value="TreeGrafter"/>
</dbReference>
<evidence type="ECO:0000259" key="2">
    <source>
        <dbReference type="Pfam" id="PF03781"/>
    </source>
</evidence>
<feature type="chain" id="PRO_5016763823" evidence="1">
    <location>
        <begin position="24"/>
        <end position="289"/>
    </location>
</feature>
<keyword evidence="1" id="KW-0732">Signal</keyword>
<proteinExistence type="predicted"/>
<dbReference type="Pfam" id="PF03781">
    <property type="entry name" value="FGE-sulfatase"/>
    <property type="match status" value="1"/>
</dbReference>
<dbReference type="InterPro" id="IPR016187">
    <property type="entry name" value="CTDL_fold"/>
</dbReference>
<accession>A0A371XK15</accession>
<dbReference type="InterPro" id="IPR042095">
    <property type="entry name" value="SUMF_sf"/>
</dbReference>
<sequence length="289" mass="31170">MKTHSTLLASSAAAVLAIAGALAFNGRVEIAPAPVTSPEIVVIEPGVLSYALPGEYLAGERVVDAPVRELDFKRSFDMMKYQVSVADYALCVAQNICKQADGIFLSDDRPVTGVDFADATDYAKWLSKQTGEYWRLPTDEEWTYAAAERYQEQALGVAEDDGANPAARWLARYRNEAANSAPDSEVKPLGYFGVNSKGVADMSANVWDWTSTCYSRASVEPDGKLGKGVKNCGVRVASGKHRAYMSFFIRSGKSGGCAAGMAPDNLGIRLVREKLTFFAKLNAMLQPAG</sequence>
<name>A0A371XK15_9HYPH</name>
<comment type="caution">
    <text evidence="3">The sequence shown here is derived from an EMBL/GenBank/DDBJ whole genome shotgun (WGS) entry which is preliminary data.</text>
</comment>
<evidence type="ECO:0000313" key="4">
    <source>
        <dbReference type="Proteomes" id="UP000262379"/>
    </source>
</evidence>
<dbReference type="RefSeq" id="WP_116622005.1">
    <property type="nucleotide sequence ID" value="NZ_QURN01000001.1"/>
</dbReference>
<evidence type="ECO:0000256" key="1">
    <source>
        <dbReference type="SAM" id="SignalP"/>
    </source>
</evidence>
<gene>
    <name evidence="3" type="ORF">DY251_01180</name>
</gene>
<dbReference type="Proteomes" id="UP000262379">
    <property type="component" value="Unassembled WGS sequence"/>
</dbReference>
<organism evidence="3 4">
    <name type="scientific">Mesorhizobium denitrificans</name>
    <dbReference type="NCBI Taxonomy" id="2294114"/>
    <lineage>
        <taxon>Bacteria</taxon>
        <taxon>Pseudomonadati</taxon>
        <taxon>Pseudomonadota</taxon>
        <taxon>Alphaproteobacteria</taxon>
        <taxon>Hyphomicrobiales</taxon>
        <taxon>Phyllobacteriaceae</taxon>
        <taxon>Mesorhizobium</taxon>
    </lineage>
</organism>
<dbReference type="InterPro" id="IPR051043">
    <property type="entry name" value="Sulfatase_Mod_Factor_Kinase"/>
</dbReference>
<dbReference type="EMBL" id="QURN01000001">
    <property type="protein sequence ID" value="RFC69384.1"/>
    <property type="molecule type" value="Genomic_DNA"/>
</dbReference>
<evidence type="ECO:0000313" key="3">
    <source>
        <dbReference type="EMBL" id="RFC69384.1"/>
    </source>
</evidence>
<reference evidence="4" key="1">
    <citation type="submission" date="2018-08" db="EMBL/GenBank/DDBJ databases">
        <authorList>
            <person name="Im W.T."/>
        </authorList>
    </citation>
    <scope>NUCLEOTIDE SEQUENCE [LARGE SCALE GENOMIC DNA]</scope>
    <source>
        <strain evidence="4">LA-28</strain>
    </source>
</reference>
<dbReference type="PANTHER" id="PTHR23150:SF19">
    <property type="entry name" value="FORMYLGLYCINE-GENERATING ENZYME"/>
    <property type="match status" value="1"/>
</dbReference>
<dbReference type="SUPFAM" id="SSF56436">
    <property type="entry name" value="C-type lectin-like"/>
    <property type="match status" value="1"/>
</dbReference>